<dbReference type="EMBL" id="LHXJ01000057">
    <property type="protein sequence ID" value="KXA90019.1"/>
    <property type="molecule type" value="Genomic_DNA"/>
</dbReference>
<accession>A0A133U751</accession>
<keyword evidence="3" id="KW-1185">Reference proteome</keyword>
<keyword evidence="1" id="KW-1133">Transmembrane helix</keyword>
<organism evidence="2 3">
    <name type="scientific">candidate division MSBL1 archaeon SCGC-AAA259A05</name>
    <dbReference type="NCBI Taxonomy" id="1698259"/>
    <lineage>
        <taxon>Archaea</taxon>
        <taxon>Methanobacteriati</taxon>
        <taxon>Methanobacteriota</taxon>
        <taxon>candidate division MSBL1</taxon>
    </lineage>
</organism>
<evidence type="ECO:0000313" key="3">
    <source>
        <dbReference type="Proteomes" id="UP000070163"/>
    </source>
</evidence>
<sequence length="70" mass="8039">MRAYRKSSKFENFFLYMFVGALIGIFIFFMIYSAMGDAPPIVKVGYGILGFSIFLAFWIGTLEVFVKFRG</sequence>
<feature type="transmembrane region" description="Helical" evidence="1">
    <location>
        <begin position="44"/>
        <end position="66"/>
    </location>
</feature>
<reference evidence="2 3" key="1">
    <citation type="journal article" date="2016" name="Sci. Rep.">
        <title>Metabolic traits of an uncultured archaeal lineage -MSBL1- from brine pools of the Red Sea.</title>
        <authorList>
            <person name="Mwirichia R."/>
            <person name="Alam I."/>
            <person name="Rashid M."/>
            <person name="Vinu M."/>
            <person name="Ba-Alawi W."/>
            <person name="Anthony Kamau A."/>
            <person name="Kamanda Ngugi D."/>
            <person name="Goker M."/>
            <person name="Klenk H.P."/>
            <person name="Bajic V."/>
            <person name="Stingl U."/>
        </authorList>
    </citation>
    <scope>NUCLEOTIDE SEQUENCE [LARGE SCALE GENOMIC DNA]</scope>
    <source>
        <strain evidence="2">SCGC-AAA259A05</strain>
    </source>
</reference>
<keyword evidence="1" id="KW-0812">Transmembrane</keyword>
<gene>
    <name evidence="2" type="ORF">AKJ57_04550</name>
</gene>
<comment type="caution">
    <text evidence="2">The sequence shown here is derived from an EMBL/GenBank/DDBJ whole genome shotgun (WGS) entry which is preliminary data.</text>
</comment>
<keyword evidence="1" id="KW-0472">Membrane</keyword>
<evidence type="ECO:0000256" key="1">
    <source>
        <dbReference type="SAM" id="Phobius"/>
    </source>
</evidence>
<evidence type="ECO:0000313" key="2">
    <source>
        <dbReference type="EMBL" id="KXA90019.1"/>
    </source>
</evidence>
<feature type="transmembrane region" description="Helical" evidence="1">
    <location>
        <begin position="12"/>
        <end position="32"/>
    </location>
</feature>
<proteinExistence type="predicted"/>
<dbReference type="AlphaFoldDB" id="A0A133U751"/>
<protein>
    <submittedName>
        <fullName evidence="2">Uncharacterized protein</fullName>
    </submittedName>
</protein>
<name>A0A133U751_9EURY</name>
<dbReference type="Proteomes" id="UP000070163">
    <property type="component" value="Unassembled WGS sequence"/>
</dbReference>